<dbReference type="InterPro" id="IPR008979">
    <property type="entry name" value="Galactose-bd-like_sf"/>
</dbReference>
<dbReference type="Proteomes" id="UP000695022">
    <property type="component" value="Unplaced"/>
</dbReference>
<evidence type="ECO:0000256" key="1">
    <source>
        <dbReference type="SAM" id="MobiDB-lite"/>
    </source>
</evidence>
<dbReference type="GeneID" id="106809921"/>
<evidence type="ECO:0000313" key="2">
    <source>
        <dbReference type="Proteomes" id="UP000695022"/>
    </source>
</evidence>
<dbReference type="SUPFAM" id="SSF49785">
    <property type="entry name" value="Galactose-binding domain-like"/>
    <property type="match status" value="1"/>
</dbReference>
<feature type="compositionally biased region" description="Low complexity" evidence="1">
    <location>
        <begin position="132"/>
        <end position="167"/>
    </location>
</feature>
<name>A0ABM1E8X7_PRICU</name>
<organism evidence="2 3">
    <name type="scientific">Priapulus caudatus</name>
    <name type="common">Priapulid worm</name>
    <dbReference type="NCBI Taxonomy" id="37621"/>
    <lineage>
        <taxon>Eukaryota</taxon>
        <taxon>Metazoa</taxon>
        <taxon>Ecdysozoa</taxon>
        <taxon>Scalidophora</taxon>
        <taxon>Priapulida</taxon>
        <taxon>Priapulimorpha</taxon>
        <taxon>Priapulimorphida</taxon>
        <taxon>Priapulidae</taxon>
        <taxon>Priapulus</taxon>
    </lineage>
</organism>
<evidence type="ECO:0000313" key="3">
    <source>
        <dbReference type="RefSeq" id="XP_014668648.1"/>
    </source>
</evidence>
<keyword evidence="2" id="KW-1185">Reference proteome</keyword>
<proteinExistence type="predicted"/>
<feature type="region of interest" description="Disordered" evidence="1">
    <location>
        <begin position="1"/>
        <end position="34"/>
    </location>
</feature>
<protein>
    <submittedName>
        <fullName evidence="3">Mucin-13-like</fullName>
    </submittedName>
</protein>
<gene>
    <name evidence="3" type="primary">LOC106809921</name>
</gene>
<feature type="region of interest" description="Disordered" evidence="1">
    <location>
        <begin position="132"/>
        <end position="169"/>
    </location>
</feature>
<reference evidence="3" key="1">
    <citation type="submission" date="2025-08" db="UniProtKB">
        <authorList>
            <consortium name="RefSeq"/>
        </authorList>
    </citation>
    <scope>IDENTIFICATION</scope>
</reference>
<accession>A0ABM1E8X7</accession>
<sequence length="205" mass="22014">MSQGQTIKDELITDNMGRGAEDVKPSNGGWTPPGDNPFVPSTTYIQIILGDGAIELSQVGVSGSVKTYTISFSTDLINYETLPTTFEGDATFLNSVSVRSIRIYPMTLLPGQSQLNVTIELYACFLGEATTQPGTTTQPSTTTAPGTTTQPPTTTAQRFTTQPPTTTEADSALQILSPYKLAARNTTQHLHYCTKIHGAQQATYN</sequence>
<dbReference type="Gene3D" id="2.60.120.260">
    <property type="entry name" value="Galactose-binding domain-like"/>
    <property type="match status" value="1"/>
</dbReference>
<dbReference type="RefSeq" id="XP_014668648.1">
    <property type="nucleotide sequence ID" value="XM_014813162.1"/>
</dbReference>